<accession>A0A5E4Q4M9</accession>
<dbReference type="Proteomes" id="UP000324832">
    <property type="component" value="Unassembled WGS sequence"/>
</dbReference>
<evidence type="ECO:0000256" key="1">
    <source>
        <dbReference type="SAM" id="MobiDB-lite"/>
    </source>
</evidence>
<evidence type="ECO:0000313" key="2">
    <source>
        <dbReference type="EMBL" id="VVC92658.1"/>
    </source>
</evidence>
<keyword evidence="3" id="KW-1185">Reference proteome</keyword>
<reference evidence="2 3" key="1">
    <citation type="submission" date="2017-07" db="EMBL/GenBank/DDBJ databases">
        <authorList>
            <person name="Talla V."/>
            <person name="Backstrom N."/>
        </authorList>
    </citation>
    <scope>NUCLEOTIDE SEQUENCE [LARGE SCALE GENOMIC DNA]</scope>
</reference>
<protein>
    <submittedName>
        <fullName evidence="2">Uncharacterized protein</fullName>
    </submittedName>
</protein>
<feature type="compositionally biased region" description="Low complexity" evidence="1">
    <location>
        <begin position="16"/>
        <end position="33"/>
    </location>
</feature>
<sequence length="71" mass="7233">MNERNESAMEGAAEPSSTSDTASTISTAASTLSRPTAFAKPSGLKQPSKIGRLCSNSAPKPAVPISPRTGE</sequence>
<organism evidence="2 3">
    <name type="scientific">Leptidea sinapis</name>
    <dbReference type="NCBI Taxonomy" id="189913"/>
    <lineage>
        <taxon>Eukaryota</taxon>
        <taxon>Metazoa</taxon>
        <taxon>Ecdysozoa</taxon>
        <taxon>Arthropoda</taxon>
        <taxon>Hexapoda</taxon>
        <taxon>Insecta</taxon>
        <taxon>Pterygota</taxon>
        <taxon>Neoptera</taxon>
        <taxon>Endopterygota</taxon>
        <taxon>Lepidoptera</taxon>
        <taxon>Glossata</taxon>
        <taxon>Ditrysia</taxon>
        <taxon>Papilionoidea</taxon>
        <taxon>Pieridae</taxon>
        <taxon>Dismorphiinae</taxon>
        <taxon>Leptidea</taxon>
    </lineage>
</organism>
<name>A0A5E4Q4M9_9NEOP</name>
<feature type="region of interest" description="Disordered" evidence="1">
    <location>
        <begin position="1"/>
        <end position="71"/>
    </location>
</feature>
<dbReference type="EMBL" id="FZQP02001360">
    <property type="protein sequence ID" value="VVC92658.1"/>
    <property type="molecule type" value="Genomic_DNA"/>
</dbReference>
<dbReference type="AlphaFoldDB" id="A0A5E4Q4M9"/>
<proteinExistence type="predicted"/>
<evidence type="ECO:0000313" key="3">
    <source>
        <dbReference type="Proteomes" id="UP000324832"/>
    </source>
</evidence>
<gene>
    <name evidence="2" type="ORF">LSINAPIS_LOCUS5054</name>
</gene>